<keyword evidence="2" id="KW-1185">Reference proteome</keyword>
<reference evidence="2" key="1">
    <citation type="journal article" date="2019" name="Int. J. Syst. Evol. Microbiol.">
        <title>The Global Catalogue of Microorganisms (GCM) 10K type strain sequencing project: providing services to taxonomists for standard genome sequencing and annotation.</title>
        <authorList>
            <consortium name="The Broad Institute Genomics Platform"/>
            <consortium name="The Broad Institute Genome Sequencing Center for Infectious Disease"/>
            <person name="Wu L."/>
            <person name="Ma J."/>
        </authorList>
    </citation>
    <scope>NUCLEOTIDE SEQUENCE [LARGE SCALE GENOMIC DNA]</scope>
    <source>
        <strain evidence="2">CGMCC 1.13574</strain>
    </source>
</reference>
<name>A0ABV9NL67_9GAMM</name>
<accession>A0ABV9NL67</accession>
<comment type="caution">
    <text evidence="1">The sequence shown here is derived from an EMBL/GenBank/DDBJ whole genome shotgun (WGS) entry which is preliminary data.</text>
</comment>
<dbReference type="Gene3D" id="3.90.1720.10">
    <property type="entry name" value="endopeptidase domain like (from Nostoc punctiforme)"/>
    <property type="match status" value="1"/>
</dbReference>
<dbReference type="RefSeq" id="WP_377005154.1">
    <property type="nucleotide sequence ID" value="NZ_JBHSGG010000036.1"/>
</dbReference>
<dbReference type="Proteomes" id="UP001595892">
    <property type="component" value="Unassembled WGS sequence"/>
</dbReference>
<gene>
    <name evidence="1" type="ORF">ACFO3Q_12985</name>
</gene>
<proteinExistence type="predicted"/>
<protein>
    <submittedName>
        <fullName evidence="1">Peptidoglycan endopeptidase</fullName>
    </submittedName>
</protein>
<dbReference type="EMBL" id="JBHSGG010000036">
    <property type="protein sequence ID" value="MFC4729082.1"/>
    <property type="molecule type" value="Genomic_DNA"/>
</dbReference>
<dbReference type="SUPFAM" id="SSF54001">
    <property type="entry name" value="Cysteine proteinases"/>
    <property type="match status" value="1"/>
</dbReference>
<evidence type="ECO:0000313" key="1">
    <source>
        <dbReference type="EMBL" id="MFC4729082.1"/>
    </source>
</evidence>
<sequence>MHLSDVERYVGIPYDKDAADCADLVVLVQRELFGREVRLPQARSRGARGSAQLARVHTEYARRTDTPTDGDLVLMYEDGRLGHAGVYFWLAHEGWVLHSNERSGCSVLHRVRELADFGAPVEGIYAWV</sequence>
<dbReference type="InterPro" id="IPR038765">
    <property type="entry name" value="Papain-like_cys_pep_sf"/>
</dbReference>
<organism evidence="1 2">
    <name type="scientific">Coralloluteibacterium thermophilum</name>
    <dbReference type="NCBI Taxonomy" id="2707049"/>
    <lineage>
        <taxon>Bacteria</taxon>
        <taxon>Pseudomonadati</taxon>
        <taxon>Pseudomonadota</taxon>
        <taxon>Gammaproteobacteria</taxon>
        <taxon>Lysobacterales</taxon>
        <taxon>Lysobacteraceae</taxon>
        <taxon>Coralloluteibacterium</taxon>
    </lineage>
</organism>
<evidence type="ECO:0000313" key="2">
    <source>
        <dbReference type="Proteomes" id="UP001595892"/>
    </source>
</evidence>